<evidence type="ECO:0000313" key="2">
    <source>
        <dbReference type="Proteomes" id="UP000004699"/>
    </source>
</evidence>
<reference evidence="2" key="1">
    <citation type="journal article" date="2013" name="BMC Microbiol.">
        <title>Taxonomy and evolution of bacteriochlorophyll a-containing members of the OM60/NOR5 clade of marine gammaproteobacteria: description of Luminiphilus syltensis gen. nov., sp. nov., reclassification of Haliea rubra as Pseudohaliea rubra gen. nov., comb. nov., and emendation of Chromatocurvus halotolerans.</title>
        <authorList>
            <person name="Spring S."/>
            <person name="Riedel T."/>
            <person name="Sproer C."/>
            <person name="Yan S."/>
            <person name="Harder J."/>
            <person name="Fuchs B.M."/>
        </authorList>
    </citation>
    <scope>NUCLEOTIDE SEQUENCE [LARGE SCALE GENOMIC DNA]</scope>
    <source>
        <strain evidence="2">NOR51-B</strain>
    </source>
</reference>
<name>B8KY48_9GAMM</name>
<organism evidence="1 2">
    <name type="scientific">Luminiphilus syltensis NOR5-1B</name>
    <dbReference type="NCBI Taxonomy" id="565045"/>
    <lineage>
        <taxon>Bacteria</taxon>
        <taxon>Pseudomonadati</taxon>
        <taxon>Pseudomonadota</taxon>
        <taxon>Gammaproteobacteria</taxon>
        <taxon>Cellvibrionales</taxon>
        <taxon>Halieaceae</taxon>
        <taxon>Luminiphilus</taxon>
    </lineage>
</organism>
<dbReference type="EMBL" id="DS999411">
    <property type="protein sequence ID" value="EED35528.1"/>
    <property type="molecule type" value="Genomic_DNA"/>
</dbReference>
<protein>
    <submittedName>
        <fullName evidence="1">Uncharacterized protein</fullName>
    </submittedName>
</protein>
<proteinExistence type="predicted"/>
<gene>
    <name evidence="1" type="ORF">NOR51B_1474</name>
</gene>
<dbReference type="HOGENOM" id="CLU_3169901_0_0_6"/>
<accession>B8KY48</accession>
<dbReference type="STRING" id="565045.NOR51B_1474"/>
<dbReference type="Proteomes" id="UP000004699">
    <property type="component" value="Unassembled WGS sequence"/>
</dbReference>
<keyword evidence="2" id="KW-1185">Reference proteome</keyword>
<sequence length="47" mass="5267">MWASPCFITLRDSNIFRGESDVLSSTIKMGFDISHALNANVARIPRK</sequence>
<dbReference type="AlphaFoldDB" id="B8KY48"/>
<evidence type="ECO:0000313" key="1">
    <source>
        <dbReference type="EMBL" id="EED35528.1"/>
    </source>
</evidence>